<evidence type="ECO:0000313" key="1">
    <source>
        <dbReference type="EMBL" id="OIQ74189.1"/>
    </source>
</evidence>
<protein>
    <submittedName>
        <fullName evidence="1">Uncharacterized protein</fullName>
    </submittedName>
</protein>
<proteinExistence type="predicted"/>
<gene>
    <name evidence="1" type="ORF">GALL_441630</name>
</gene>
<reference evidence="1" key="1">
    <citation type="submission" date="2016-10" db="EMBL/GenBank/DDBJ databases">
        <title>Sequence of Gallionella enrichment culture.</title>
        <authorList>
            <person name="Poehlein A."/>
            <person name="Muehling M."/>
            <person name="Daniel R."/>
        </authorList>
    </citation>
    <scope>NUCLEOTIDE SEQUENCE</scope>
</reference>
<dbReference type="EMBL" id="MLJW01002595">
    <property type="protein sequence ID" value="OIQ74189.1"/>
    <property type="molecule type" value="Genomic_DNA"/>
</dbReference>
<sequence length="73" mass="7781">MPVLSGTELIGWLDPKRVGKTLTIANCAFDAGNDEKMATAIAQAAKWVGAESIQIDRAHTPSALSSLRKLTSR</sequence>
<dbReference type="AlphaFoldDB" id="A0A1J5QE11"/>
<comment type="caution">
    <text evidence="1">The sequence shown here is derived from an EMBL/GenBank/DDBJ whole genome shotgun (WGS) entry which is preliminary data.</text>
</comment>
<name>A0A1J5QE11_9ZZZZ</name>
<accession>A0A1J5QE11</accession>
<organism evidence="1">
    <name type="scientific">mine drainage metagenome</name>
    <dbReference type="NCBI Taxonomy" id="410659"/>
    <lineage>
        <taxon>unclassified sequences</taxon>
        <taxon>metagenomes</taxon>
        <taxon>ecological metagenomes</taxon>
    </lineage>
</organism>